<dbReference type="AlphaFoldDB" id="A6G8B5"/>
<organism evidence="1 2">
    <name type="scientific">Plesiocystis pacifica SIR-1</name>
    <dbReference type="NCBI Taxonomy" id="391625"/>
    <lineage>
        <taxon>Bacteria</taxon>
        <taxon>Pseudomonadati</taxon>
        <taxon>Myxococcota</taxon>
        <taxon>Polyangia</taxon>
        <taxon>Nannocystales</taxon>
        <taxon>Nannocystaceae</taxon>
        <taxon>Plesiocystis</taxon>
    </lineage>
</organism>
<keyword evidence="2" id="KW-1185">Reference proteome</keyword>
<dbReference type="eggNOG" id="COG1317">
    <property type="taxonomic scope" value="Bacteria"/>
</dbReference>
<evidence type="ECO:0008006" key="3">
    <source>
        <dbReference type="Google" id="ProtNLM"/>
    </source>
</evidence>
<reference evidence="1 2" key="1">
    <citation type="submission" date="2007-06" db="EMBL/GenBank/DDBJ databases">
        <authorList>
            <person name="Shimkets L."/>
            <person name="Ferriera S."/>
            <person name="Johnson J."/>
            <person name="Kravitz S."/>
            <person name="Beeson K."/>
            <person name="Sutton G."/>
            <person name="Rogers Y.-H."/>
            <person name="Friedman R."/>
            <person name="Frazier M."/>
            <person name="Venter J.C."/>
        </authorList>
    </citation>
    <scope>NUCLEOTIDE SEQUENCE [LARGE SCALE GENOMIC DNA]</scope>
    <source>
        <strain evidence="1 2">SIR-1</strain>
    </source>
</reference>
<evidence type="ECO:0000313" key="2">
    <source>
        <dbReference type="Proteomes" id="UP000005801"/>
    </source>
</evidence>
<name>A6G8B5_9BACT</name>
<gene>
    <name evidence="1" type="ORF">PPSIR1_01322</name>
</gene>
<dbReference type="Proteomes" id="UP000005801">
    <property type="component" value="Unassembled WGS sequence"/>
</dbReference>
<comment type="caution">
    <text evidence="1">The sequence shown here is derived from an EMBL/GenBank/DDBJ whole genome shotgun (WGS) entry which is preliminary data.</text>
</comment>
<proteinExistence type="predicted"/>
<accession>A6G8B5</accession>
<protein>
    <recommendedName>
        <fullName evidence="3">Transposase (putative) YhgA-like domain-containing protein</fullName>
    </recommendedName>
</protein>
<dbReference type="STRING" id="391625.PPSIR1_01322"/>
<sequence length="316" mass="35779">MLFVLAMPSSHHQGLIWIFRDQPRLAFDLLESVFGLELPQLTAFAERRGELDRFAPCLGDTGELRPDLALSAEVDPRALEHDELAHSRAAPEGAALLIEVQGRVDRQKRFRIWVYWALLAERLERATNVLIIPLNDTVARWARKLNELERPPRETLLVLDRQNMPRVVSDTLARERPHFAMLSAMIHGAHGDSEVFVVGMRAALAFADERRWRYASSLVSVLSETERARILGELTMRERYELTEAELRSGAYHNGIAKGKLEGKREVLRTIFELRGFPVAETLSDRIQACTDTGRLERWIARAKTAPDAATALASL</sequence>
<evidence type="ECO:0000313" key="1">
    <source>
        <dbReference type="EMBL" id="EDM77825.1"/>
    </source>
</evidence>
<dbReference type="EMBL" id="ABCS01000039">
    <property type="protein sequence ID" value="EDM77825.1"/>
    <property type="molecule type" value="Genomic_DNA"/>
</dbReference>